<dbReference type="PRINTS" id="PR00455">
    <property type="entry name" value="HTHTETR"/>
</dbReference>
<feature type="DNA-binding region" description="H-T-H motif" evidence="4">
    <location>
        <begin position="33"/>
        <end position="52"/>
    </location>
</feature>
<feature type="domain" description="HTH tetR-type" evidence="5">
    <location>
        <begin position="10"/>
        <end position="70"/>
    </location>
</feature>
<sequence length="197" mass="21448">MPKSTRQQADEHRKQILSAAASLFRERGVSAVSIQEIMAAVGMTHGAFYKHFSSKEQLATMACSAAFEQVIPVREQWVDGKTGRRTIESFMRCYLSTYHRDIPGSGCPTVALATDAARAPQGSTLRDQYLIGTREVITEIASLLEGPEDECFKKATGIYAAMVGAISISRATNGHELSEDVLTAVQDLLTTSPHQVV</sequence>
<evidence type="ECO:0000259" key="5">
    <source>
        <dbReference type="PROSITE" id="PS50977"/>
    </source>
</evidence>
<accession>A0ABU6JJK2</accession>
<dbReference type="InterPro" id="IPR036271">
    <property type="entry name" value="Tet_transcr_reg_TetR-rel_C_sf"/>
</dbReference>
<dbReference type="InterPro" id="IPR009057">
    <property type="entry name" value="Homeodomain-like_sf"/>
</dbReference>
<reference evidence="6 7" key="1">
    <citation type="submission" date="2023-10" db="EMBL/GenBank/DDBJ databases">
        <title>Noviherbaspirillum sp. CPCC 100848 genome assembly.</title>
        <authorList>
            <person name="Li X.Y."/>
            <person name="Fang X.M."/>
        </authorList>
    </citation>
    <scope>NUCLEOTIDE SEQUENCE [LARGE SCALE GENOMIC DNA]</scope>
    <source>
        <strain evidence="6 7">CPCC 100848</strain>
    </source>
</reference>
<dbReference type="InterPro" id="IPR001647">
    <property type="entry name" value="HTH_TetR"/>
</dbReference>
<dbReference type="EMBL" id="JAWIIV010000062">
    <property type="protein sequence ID" value="MEC4723588.1"/>
    <property type="molecule type" value="Genomic_DNA"/>
</dbReference>
<dbReference type="PANTHER" id="PTHR47506:SF7">
    <property type="entry name" value="TRANSCRIPTIONAL REGULATORY PROTEIN"/>
    <property type="match status" value="1"/>
</dbReference>
<dbReference type="Gene3D" id="1.10.357.10">
    <property type="entry name" value="Tetracycline Repressor, domain 2"/>
    <property type="match status" value="1"/>
</dbReference>
<evidence type="ECO:0000256" key="3">
    <source>
        <dbReference type="ARBA" id="ARBA00023163"/>
    </source>
</evidence>
<keyword evidence="1" id="KW-0805">Transcription regulation</keyword>
<dbReference type="Gene3D" id="1.10.10.60">
    <property type="entry name" value="Homeodomain-like"/>
    <property type="match status" value="1"/>
</dbReference>
<organism evidence="6 7">
    <name type="scientific">Noviherbaspirillum album</name>
    <dbReference type="NCBI Taxonomy" id="3080276"/>
    <lineage>
        <taxon>Bacteria</taxon>
        <taxon>Pseudomonadati</taxon>
        <taxon>Pseudomonadota</taxon>
        <taxon>Betaproteobacteria</taxon>
        <taxon>Burkholderiales</taxon>
        <taxon>Oxalobacteraceae</taxon>
        <taxon>Noviherbaspirillum</taxon>
    </lineage>
</organism>
<dbReference type="SUPFAM" id="SSF46689">
    <property type="entry name" value="Homeodomain-like"/>
    <property type="match status" value="1"/>
</dbReference>
<protein>
    <submittedName>
        <fullName evidence="6">TetR/AcrR family transcriptional regulator</fullName>
    </submittedName>
</protein>
<evidence type="ECO:0000256" key="2">
    <source>
        <dbReference type="ARBA" id="ARBA00023125"/>
    </source>
</evidence>
<dbReference type="PANTHER" id="PTHR47506">
    <property type="entry name" value="TRANSCRIPTIONAL REGULATORY PROTEIN"/>
    <property type="match status" value="1"/>
</dbReference>
<gene>
    <name evidence="6" type="ORF">RY831_31105</name>
</gene>
<dbReference type="SUPFAM" id="SSF48498">
    <property type="entry name" value="Tetracyclin repressor-like, C-terminal domain"/>
    <property type="match status" value="1"/>
</dbReference>
<dbReference type="Proteomes" id="UP001352263">
    <property type="component" value="Unassembled WGS sequence"/>
</dbReference>
<evidence type="ECO:0000256" key="1">
    <source>
        <dbReference type="ARBA" id="ARBA00023015"/>
    </source>
</evidence>
<dbReference type="PROSITE" id="PS50977">
    <property type="entry name" value="HTH_TETR_2"/>
    <property type="match status" value="1"/>
</dbReference>
<keyword evidence="7" id="KW-1185">Reference proteome</keyword>
<proteinExistence type="predicted"/>
<evidence type="ECO:0000313" key="7">
    <source>
        <dbReference type="Proteomes" id="UP001352263"/>
    </source>
</evidence>
<evidence type="ECO:0000256" key="4">
    <source>
        <dbReference type="PROSITE-ProRule" id="PRU00335"/>
    </source>
</evidence>
<keyword evidence="2 4" id="KW-0238">DNA-binding</keyword>
<evidence type="ECO:0000313" key="6">
    <source>
        <dbReference type="EMBL" id="MEC4723588.1"/>
    </source>
</evidence>
<keyword evidence="3" id="KW-0804">Transcription</keyword>
<dbReference type="RefSeq" id="WP_326510199.1">
    <property type="nucleotide sequence ID" value="NZ_JAWIIV010000062.1"/>
</dbReference>
<dbReference type="Pfam" id="PF00440">
    <property type="entry name" value="TetR_N"/>
    <property type="match status" value="1"/>
</dbReference>
<comment type="caution">
    <text evidence="6">The sequence shown here is derived from an EMBL/GenBank/DDBJ whole genome shotgun (WGS) entry which is preliminary data.</text>
</comment>
<name>A0ABU6JJK2_9BURK</name>